<protein>
    <submittedName>
        <fullName evidence="1">Nicotinate-nucleotide--dimethylbenzimidazole phosphoribosyltransferase</fullName>
        <ecNumber evidence="1">2.4.2.21</ecNumber>
    </submittedName>
</protein>
<dbReference type="InterPro" id="IPR036087">
    <property type="entry name" value="Nict_dMeBzImd_PRibTrfase_sf"/>
</dbReference>
<dbReference type="PANTHER" id="PTHR38811">
    <property type="match status" value="1"/>
</dbReference>
<name>A0A1W1BGX1_9ZZZZ</name>
<dbReference type="AlphaFoldDB" id="A0A1W1BGX1"/>
<gene>
    <name evidence="1" type="ORF">MNB_SM-5-1497</name>
</gene>
<dbReference type="PANTHER" id="PTHR38811:SF1">
    <property type="entry name" value="UPF0284 PROTEIN SLL1500"/>
    <property type="match status" value="1"/>
</dbReference>
<accession>A0A1W1BGX1</accession>
<dbReference type="InterPro" id="IPR002805">
    <property type="entry name" value="Nict_dMeBzImd_PRibTrfase_arc"/>
</dbReference>
<dbReference type="EMBL" id="FPHH01000020">
    <property type="protein sequence ID" value="SFV52729.1"/>
    <property type="molecule type" value="Genomic_DNA"/>
</dbReference>
<evidence type="ECO:0000313" key="1">
    <source>
        <dbReference type="EMBL" id="SFV52729.1"/>
    </source>
</evidence>
<sequence>MNTYNIFTDKQAQLPEGKADFLLAASVTKTCEIEGITQAGIPGMIPLTPTLDAEYITHEKVFSLGELAETPTGVPTPALITRATHNLAPFSSIEILDLGLQTQPKNCKVYNFDIEPSEAINRGANINAEEIFAKGMAFGKSYELKGNYLILGESTPAGTTTATASALALGYDVANDFSSSFLHVPNNIKTKTINEALALVDNDMSNFEKLGIVSDNMLLFCAGFLVEASKRFQIVLAGGTQMAACLLIADKLREDILMRIKHDNIMLATTQWVAKDKNSNIAHILEQLSYKPKALYTTFSFANAEIPILKKYDEGEAKEGVGAGASLAYAQQHQVTNEALLKQIEMQIYML</sequence>
<proteinExistence type="predicted"/>
<organism evidence="1">
    <name type="scientific">hydrothermal vent metagenome</name>
    <dbReference type="NCBI Taxonomy" id="652676"/>
    <lineage>
        <taxon>unclassified sequences</taxon>
        <taxon>metagenomes</taxon>
        <taxon>ecological metagenomes</taxon>
    </lineage>
</organism>
<dbReference type="Gene3D" id="3.40.50.10210">
    <property type="match status" value="1"/>
</dbReference>
<dbReference type="NCBIfam" id="NF003372">
    <property type="entry name" value="PRK04447.1-5"/>
    <property type="match status" value="1"/>
</dbReference>
<keyword evidence="1" id="KW-0328">Glycosyltransferase</keyword>
<dbReference type="EC" id="2.4.2.21" evidence="1"/>
<reference evidence="1" key="1">
    <citation type="submission" date="2016-10" db="EMBL/GenBank/DDBJ databases">
        <authorList>
            <person name="de Groot N.N."/>
        </authorList>
    </citation>
    <scope>NUCLEOTIDE SEQUENCE</scope>
</reference>
<keyword evidence="1" id="KW-0808">Transferase</keyword>
<dbReference type="SUPFAM" id="SSF52733">
    <property type="entry name" value="Nicotinate mononucleotide:5,6-dimethylbenzimidazole phosphoribosyltransferase (CobT)"/>
    <property type="match status" value="1"/>
</dbReference>
<dbReference type="GO" id="GO:0008939">
    <property type="term" value="F:nicotinate-nucleotide-dimethylbenzimidazole phosphoribosyltransferase activity"/>
    <property type="evidence" value="ECO:0007669"/>
    <property type="project" value="UniProtKB-EC"/>
</dbReference>